<keyword evidence="5 6" id="KW-0046">Antibiotic resistance</keyword>
<dbReference type="Pfam" id="PF00144">
    <property type="entry name" value="Beta-lactamase"/>
    <property type="match status" value="1"/>
</dbReference>
<proteinExistence type="inferred from homology"/>
<dbReference type="InterPro" id="IPR001466">
    <property type="entry name" value="Beta-lactam-related"/>
</dbReference>
<dbReference type="NCBIfam" id="NF033085">
    <property type="entry name" value="bla_class_C"/>
    <property type="match status" value="1"/>
</dbReference>
<feature type="domain" description="Beta-lactamase-related" evidence="8">
    <location>
        <begin position="32"/>
        <end position="377"/>
    </location>
</feature>
<evidence type="ECO:0000313" key="9">
    <source>
        <dbReference type="EMBL" id="BAW23038.1"/>
    </source>
</evidence>
<evidence type="ECO:0000313" key="11">
    <source>
        <dbReference type="Proteomes" id="UP000218731"/>
    </source>
</evidence>
<dbReference type="InterPro" id="IPR001586">
    <property type="entry name" value="Beta-lactam_class-C_AS"/>
</dbReference>
<evidence type="ECO:0000259" key="8">
    <source>
        <dbReference type="Pfam" id="PF00144"/>
    </source>
</evidence>
<dbReference type="EC" id="3.5.2.6" evidence="3 6"/>
<accession>A0A1L7NC46</accession>
<organism evidence="9 11">
    <name type="scientific">Pseudomonas putida</name>
    <name type="common">Arthrobacter siderocapsulatus</name>
    <dbReference type="NCBI Taxonomy" id="303"/>
    <lineage>
        <taxon>Bacteria</taxon>
        <taxon>Pseudomonadati</taxon>
        <taxon>Pseudomonadota</taxon>
        <taxon>Gammaproteobacteria</taxon>
        <taxon>Pseudomonadales</taxon>
        <taxon>Pseudomonadaceae</taxon>
        <taxon>Pseudomonas</taxon>
    </lineage>
</organism>
<dbReference type="Proteomes" id="UP000218731">
    <property type="component" value="Chromosome 1"/>
</dbReference>
<keyword evidence="4 6" id="KW-0378">Hydrolase</keyword>
<dbReference type="EMBL" id="CP061723">
    <property type="protein sequence ID" value="QOD00466.1"/>
    <property type="molecule type" value="Genomic_DNA"/>
</dbReference>
<sequence length="380" mass="40780">MPLCRPAALAAVITLILGHTAAQADDQLQAKVDQIIRPLMQAQGISGMAVAIYARDHAHYFSYGVASKADNVPVSRDTLFEIGSLSKTYTATLAALASAEGKLDLEAPAKHYHPALAGAPIGDATVLELGAYSADCLPLQFPDAVQTPQQVVDFFRHWQPRAKPGTQRCYSNPSLGLFGDLAARAQHQPFSTLMSEGLLAKMGLKNTYLQVPASAQGLYAQGYDDADKPVRVGPGPYADEAYGIKTSASDLLQYVRLHMQPQGLPPALAKATAITQQGYFQVGTMTQGLGWERYPYPVTLGTLVDGNSARLIREPQPTKRLQPALPQLPAAWYNKTGATSGFGAYAAFVPSEQLAIVLLANRNYPNEARVRAAFEILSGL</sequence>
<evidence type="ECO:0000256" key="1">
    <source>
        <dbReference type="ARBA" id="ARBA00001526"/>
    </source>
</evidence>
<comment type="similarity">
    <text evidence="2 6">Belongs to the class-C beta-lactamase family.</text>
</comment>
<feature type="chain" id="PRO_5044375637" description="Beta-lactamase" evidence="7">
    <location>
        <begin position="25"/>
        <end position="380"/>
    </location>
</feature>
<dbReference type="PROSITE" id="PS00336">
    <property type="entry name" value="BETA_LACTAMASE_C"/>
    <property type="match status" value="1"/>
</dbReference>
<evidence type="ECO:0000256" key="5">
    <source>
        <dbReference type="ARBA" id="ARBA00023251"/>
    </source>
</evidence>
<reference evidence="9 11" key="1">
    <citation type="submission" date="2015-11" db="EMBL/GenBank/DDBJ databases">
        <title>Complete genome sequencing of a biphenyl-degrading bacterium, Pseudomonas putida KF715 (=NBRC110667).</title>
        <authorList>
            <person name="Suenaga H."/>
            <person name="Fujihara N."/>
            <person name="Watanabe T."/>
            <person name="Hirose J."/>
            <person name="Kimura N."/>
            <person name="Yamazoe A."/>
            <person name="Hosoyama A."/>
            <person name="Shimodaira J."/>
            <person name="Furukawa K."/>
        </authorList>
    </citation>
    <scope>NUCLEOTIDE SEQUENCE [LARGE SCALE GENOMIC DNA]</scope>
    <source>
        <strain evidence="9 11">KF715</strain>
    </source>
</reference>
<dbReference type="GO" id="GO:0008800">
    <property type="term" value="F:beta-lactamase activity"/>
    <property type="evidence" value="ECO:0007669"/>
    <property type="project" value="UniProtKB-UniRule"/>
</dbReference>
<dbReference type="InterPro" id="IPR012338">
    <property type="entry name" value="Beta-lactam/transpept-like"/>
</dbReference>
<evidence type="ECO:0000256" key="2">
    <source>
        <dbReference type="ARBA" id="ARBA00007840"/>
    </source>
</evidence>
<dbReference type="InterPro" id="IPR058136">
    <property type="entry name" value="AmpC"/>
</dbReference>
<dbReference type="GO" id="GO:0017001">
    <property type="term" value="P:antibiotic catabolic process"/>
    <property type="evidence" value="ECO:0007669"/>
    <property type="project" value="InterPro"/>
</dbReference>
<dbReference type="GO" id="GO:0046677">
    <property type="term" value="P:response to antibiotic"/>
    <property type="evidence" value="ECO:0007669"/>
    <property type="project" value="UniProtKB-UniRule"/>
</dbReference>
<reference evidence="10 12" key="2">
    <citation type="submission" date="2020-09" db="EMBL/GenBank/DDBJ databases">
        <title>Co-existence of a novel multidrug-resistance efflux pump with carbapenem resistance gene blaVIM-2 in one megaplasmid in Pseudomonas putida.</title>
        <authorList>
            <person name="Peng K."/>
            <person name="Li R."/>
        </authorList>
    </citation>
    <scope>NUCLEOTIDE SEQUENCE [LARGE SCALE GENOMIC DNA]</scope>
    <source>
        <strain evidence="10 12">ZXPA-20</strain>
    </source>
</reference>
<evidence type="ECO:0000313" key="10">
    <source>
        <dbReference type="EMBL" id="QOD00466.1"/>
    </source>
</evidence>
<comment type="catalytic activity">
    <reaction evidence="1 6">
        <text>a beta-lactam + H2O = a substituted beta-amino acid</text>
        <dbReference type="Rhea" id="RHEA:20401"/>
        <dbReference type="ChEBI" id="CHEBI:15377"/>
        <dbReference type="ChEBI" id="CHEBI:35627"/>
        <dbReference type="ChEBI" id="CHEBI:140347"/>
        <dbReference type="EC" id="3.5.2.6"/>
    </reaction>
</comment>
<dbReference type="InterPro" id="IPR050491">
    <property type="entry name" value="AmpC-like"/>
</dbReference>
<dbReference type="PANTHER" id="PTHR46825">
    <property type="entry name" value="D-ALANYL-D-ALANINE-CARBOXYPEPTIDASE/ENDOPEPTIDASE AMPH"/>
    <property type="match status" value="1"/>
</dbReference>
<evidence type="ECO:0000256" key="7">
    <source>
        <dbReference type="SAM" id="SignalP"/>
    </source>
</evidence>
<name>A0A1L7NC46_PSEPU</name>
<dbReference type="EMBL" id="AP015029">
    <property type="protein sequence ID" value="BAW23038.1"/>
    <property type="molecule type" value="Genomic_DNA"/>
</dbReference>
<evidence type="ECO:0000256" key="3">
    <source>
        <dbReference type="ARBA" id="ARBA00012865"/>
    </source>
</evidence>
<dbReference type="Proteomes" id="UP000516786">
    <property type="component" value="Chromosome"/>
</dbReference>
<gene>
    <name evidence="10" type="ORF">ID616_12585</name>
    <name evidence="9" type="ORF">KF715C_ch24650</name>
</gene>
<dbReference type="PANTHER" id="PTHR46825:SF8">
    <property type="entry name" value="BETA-LACTAMASE-RELATED"/>
    <property type="match status" value="1"/>
</dbReference>
<evidence type="ECO:0000256" key="4">
    <source>
        <dbReference type="ARBA" id="ARBA00022801"/>
    </source>
</evidence>
<evidence type="ECO:0000256" key="6">
    <source>
        <dbReference type="RuleBase" id="RU361140"/>
    </source>
</evidence>
<dbReference type="GO" id="GO:0030288">
    <property type="term" value="C:outer membrane-bounded periplasmic space"/>
    <property type="evidence" value="ECO:0007669"/>
    <property type="project" value="InterPro"/>
</dbReference>
<protein>
    <recommendedName>
        <fullName evidence="3 6">Beta-lactamase</fullName>
        <ecNumber evidence="3 6">3.5.2.6</ecNumber>
    </recommendedName>
</protein>
<dbReference type="SUPFAM" id="SSF56601">
    <property type="entry name" value="beta-lactamase/transpeptidase-like"/>
    <property type="match status" value="1"/>
</dbReference>
<feature type="signal peptide" evidence="7">
    <location>
        <begin position="1"/>
        <end position="24"/>
    </location>
</feature>
<dbReference type="AlphaFoldDB" id="A0A1L7NC46"/>
<evidence type="ECO:0000313" key="12">
    <source>
        <dbReference type="Proteomes" id="UP000516786"/>
    </source>
</evidence>
<dbReference type="Gene3D" id="3.40.710.10">
    <property type="entry name" value="DD-peptidase/beta-lactamase superfamily"/>
    <property type="match status" value="1"/>
</dbReference>
<dbReference type="RefSeq" id="WP_016486522.1">
    <property type="nucleotide sequence ID" value="NZ_AP015029.1"/>
</dbReference>
<keyword evidence="7" id="KW-0732">Signal</keyword>